<sequence>MKNKIREANISLVISKIFSGLNMNALKYLLPLWMSPLTGVTLRCTFAAVAFWIIGFFTKPETSTRKDKILLFLLGALGIYGFMFFYLIGLSKTTPVSSSIFSSLQPIWVFILSVLFFKETITKMKVTGILIGLGGALLCILTQKSDDLASDALTGNILCLLSSVAYAVYLIASNRILKNVGVMTMLRYTFSGAAFSGIIVSAITGFDAAVLTSPIHWKPMGVLLFVLIFPTVISYLLVPIGLKYLKTTLVAIYGYLILIVATITSLALGQDRFSWTQLIAILLICSSVYFVEIAENKEK</sequence>
<feature type="transmembrane region" description="Helical" evidence="6">
    <location>
        <begin position="155"/>
        <end position="172"/>
    </location>
</feature>
<protein>
    <submittedName>
        <fullName evidence="9">DMT family transporter</fullName>
    </submittedName>
</protein>
<dbReference type="GO" id="GO:0005886">
    <property type="term" value="C:plasma membrane"/>
    <property type="evidence" value="ECO:0007669"/>
    <property type="project" value="UniProtKB-SubCell"/>
</dbReference>
<dbReference type="PANTHER" id="PTHR32322:SF18">
    <property type="entry name" value="S-ADENOSYLMETHIONINE_S-ADENOSYLHOMOCYSTEINE TRANSPORTER"/>
    <property type="match status" value="1"/>
</dbReference>
<feature type="domain" description="EamA" evidence="7">
    <location>
        <begin position="10"/>
        <end position="139"/>
    </location>
</feature>
<feature type="transmembrane region" description="Helical" evidence="6">
    <location>
        <begin position="100"/>
        <end position="117"/>
    </location>
</feature>
<comment type="caution">
    <text evidence="9">The sequence shown here is derived from an EMBL/GenBank/DDBJ whole genome shotgun (WGS) entry which is preliminary data.</text>
</comment>
<feature type="transmembrane region" description="Helical" evidence="6">
    <location>
        <begin position="40"/>
        <end position="57"/>
    </location>
</feature>
<reference evidence="9 10" key="1">
    <citation type="submission" date="2018-07" db="EMBL/GenBank/DDBJ databases">
        <title>Parabacteroides acidifaciens nov. sp., isolated from human feces.</title>
        <authorList>
            <person name="Wang Y.J."/>
        </authorList>
    </citation>
    <scope>NUCLEOTIDE SEQUENCE [LARGE SCALE GENOMIC DNA]</scope>
    <source>
        <strain evidence="9 10">426-9</strain>
    </source>
</reference>
<proteinExistence type="predicted"/>
<name>A0A3D8H9T7_9BACT</name>
<evidence type="ECO:0000256" key="1">
    <source>
        <dbReference type="ARBA" id="ARBA00004651"/>
    </source>
</evidence>
<dbReference type="Proteomes" id="UP000629596">
    <property type="component" value="Unassembled WGS sequence"/>
</dbReference>
<keyword evidence="11" id="KW-1185">Reference proteome</keyword>
<dbReference type="Gene3D" id="1.10.3730.20">
    <property type="match status" value="1"/>
</dbReference>
<feature type="transmembrane region" description="Helical" evidence="6">
    <location>
        <begin position="193"/>
        <end position="215"/>
    </location>
</feature>
<dbReference type="EMBL" id="QREV01000064">
    <property type="protein sequence ID" value="RDU47708.1"/>
    <property type="molecule type" value="Genomic_DNA"/>
</dbReference>
<evidence type="ECO:0000256" key="5">
    <source>
        <dbReference type="ARBA" id="ARBA00023136"/>
    </source>
</evidence>
<dbReference type="InterPro" id="IPR050638">
    <property type="entry name" value="AA-Vitamin_Transporters"/>
</dbReference>
<feature type="transmembrane region" description="Helical" evidence="6">
    <location>
        <begin position="124"/>
        <end position="143"/>
    </location>
</feature>
<evidence type="ECO:0000256" key="3">
    <source>
        <dbReference type="ARBA" id="ARBA00022692"/>
    </source>
</evidence>
<gene>
    <name evidence="9" type="ORF">DWU89_18180</name>
    <name evidence="8" type="ORF">H8784_17740</name>
</gene>
<dbReference type="RefSeq" id="WP_115501051.1">
    <property type="nucleotide sequence ID" value="NZ_JACRTI010000064.1"/>
</dbReference>
<comment type="subcellular location">
    <subcellularLocation>
        <location evidence="1">Cell membrane</location>
        <topology evidence="1">Multi-pass membrane protein</topology>
    </subcellularLocation>
</comment>
<keyword evidence="4 6" id="KW-1133">Transmembrane helix</keyword>
<dbReference type="AlphaFoldDB" id="A0A3D8H9T7"/>
<dbReference type="EMBL" id="JACRTI010000064">
    <property type="protein sequence ID" value="MBC8603556.1"/>
    <property type="molecule type" value="Genomic_DNA"/>
</dbReference>
<feature type="transmembrane region" description="Helical" evidence="6">
    <location>
        <begin position="12"/>
        <end position="34"/>
    </location>
</feature>
<keyword evidence="2" id="KW-1003">Cell membrane</keyword>
<feature type="domain" description="EamA" evidence="7">
    <location>
        <begin position="154"/>
        <end position="291"/>
    </location>
</feature>
<dbReference type="Pfam" id="PF00892">
    <property type="entry name" value="EamA"/>
    <property type="match status" value="2"/>
</dbReference>
<evidence type="ECO:0000313" key="9">
    <source>
        <dbReference type="EMBL" id="RDU47708.1"/>
    </source>
</evidence>
<feature type="transmembrane region" description="Helical" evidence="6">
    <location>
        <begin position="221"/>
        <end position="238"/>
    </location>
</feature>
<evidence type="ECO:0000259" key="7">
    <source>
        <dbReference type="Pfam" id="PF00892"/>
    </source>
</evidence>
<feature type="transmembrane region" description="Helical" evidence="6">
    <location>
        <begin position="69"/>
        <end position="88"/>
    </location>
</feature>
<reference evidence="8 11" key="2">
    <citation type="submission" date="2020-08" db="EMBL/GenBank/DDBJ databases">
        <title>Genome public.</title>
        <authorList>
            <person name="Liu C."/>
            <person name="Sun Q."/>
        </authorList>
    </citation>
    <scope>NUCLEOTIDE SEQUENCE [LARGE SCALE GENOMIC DNA]</scope>
    <source>
        <strain evidence="8 11">426_9</strain>
    </source>
</reference>
<dbReference type="Proteomes" id="UP000256321">
    <property type="component" value="Unassembled WGS sequence"/>
</dbReference>
<dbReference type="PANTHER" id="PTHR32322">
    <property type="entry name" value="INNER MEMBRANE TRANSPORTER"/>
    <property type="match status" value="1"/>
</dbReference>
<dbReference type="InterPro" id="IPR000620">
    <property type="entry name" value="EamA_dom"/>
</dbReference>
<evidence type="ECO:0000313" key="8">
    <source>
        <dbReference type="EMBL" id="MBC8603556.1"/>
    </source>
</evidence>
<dbReference type="InterPro" id="IPR037185">
    <property type="entry name" value="EmrE-like"/>
</dbReference>
<feature type="transmembrane region" description="Helical" evidence="6">
    <location>
        <begin position="275"/>
        <end position="294"/>
    </location>
</feature>
<evidence type="ECO:0000256" key="6">
    <source>
        <dbReference type="SAM" id="Phobius"/>
    </source>
</evidence>
<accession>A0A3D8H9T7</accession>
<feature type="transmembrane region" description="Helical" evidence="6">
    <location>
        <begin position="250"/>
        <end position="269"/>
    </location>
</feature>
<keyword evidence="3 6" id="KW-0812">Transmembrane</keyword>
<evidence type="ECO:0000313" key="10">
    <source>
        <dbReference type="Proteomes" id="UP000256321"/>
    </source>
</evidence>
<dbReference type="SUPFAM" id="SSF103481">
    <property type="entry name" value="Multidrug resistance efflux transporter EmrE"/>
    <property type="match status" value="2"/>
</dbReference>
<keyword evidence="5 6" id="KW-0472">Membrane</keyword>
<organism evidence="9 10">
    <name type="scientific">Parabacteroides acidifaciens</name>
    <dbReference type="NCBI Taxonomy" id="2290935"/>
    <lineage>
        <taxon>Bacteria</taxon>
        <taxon>Pseudomonadati</taxon>
        <taxon>Bacteroidota</taxon>
        <taxon>Bacteroidia</taxon>
        <taxon>Bacteroidales</taxon>
        <taxon>Tannerellaceae</taxon>
        <taxon>Parabacteroides</taxon>
    </lineage>
</organism>
<evidence type="ECO:0000256" key="4">
    <source>
        <dbReference type="ARBA" id="ARBA00022989"/>
    </source>
</evidence>
<evidence type="ECO:0000256" key="2">
    <source>
        <dbReference type="ARBA" id="ARBA00022475"/>
    </source>
</evidence>
<evidence type="ECO:0000313" key="11">
    <source>
        <dbReference type="Proteomes" id="UP000629596"/>
    </source>
</evidence>